<dbReference type="NCBIfam" id="NF000755">
    <property type="entry name" value="PRK00046.1"/>
    <property type="match status" value="1"/>
</dbReference>
<dbReference type="GO" id="GO:0008360">
    <property type="term" value="P:regulation of cell shape"/>
    <property type="evidence" value="ECO:0007669"/>
    <property type="project" value="UniProtKB-KW"/>
</dbReference>
<dbReference type="InterPro" id="IPR006094">
    <property type="entry name" value="Oxid_FAD_bind_N"/>
</dbReference>
<evidence type="ECO:0000256" key="12">
    <source>
        <dbReference type="ARBA" id="ARBA00022857"/>
    </source>
</evidence>
<feature type="active site" description="Proton donor" evidence="20">
    <location>
        <position position="236"/>
    </location>
</feature>
<dbReference type="EMBL" id="CP001161">
    <property type="protein sequence ID" value="ACL30425.1"/>
    <property type="molecule type" value="Genomic_DNA"/>
</dbReference>
<dbReference type="InterPro" id="IPR036318">
    <property type="entry name" value="FAD-bd_PCMH-like_sf"/>
</dbReference>
<evidence type="ECO:0000313" key="23">
    <source>
        <dbReference type="Proteomes" id="UP000006904"/>
    </source>
</evidence>
<dbReference type="GO" id="GO:0071555">
    <property type="term" value="P:cell wall organization"/>
    <property type="evidence" value="ECO:0007669"/>
    <property type="project" value="UniProtKB-KW"/>
</dbReference>
<dbReference type="UniPathway" id="UPA00219"/>
<sequence length="356" mass="40625">MHKKKYFSSQSLKDLNTFAIDVTAKKIIFVKTIQSLIDISKICQLSNIPYIILGEGSNVLFLENYVGVVIINRIKGIKIVEKKNFWLLHVFSGEKWHNLVKLTLNLGILGLENLALIPGYIGSAAIQNIGAYGLEFKDVCQYVDILSLKDNTIKRIYKNSCKFSYRNSIFKDQYKNEHAVIRVGIKLSKKWRPIVFSSLENYITPVNITAYKIFNIICKIRKKKLPDPKKIGNAGSFFKNPLIKKKKAQKLINLYKVPNYPQKNGLVKISAAWLIENYKFKHLQIGDAAIHKKQKLILINKKNATAQEIIKLAKIIHKCILKKFNILLEPEVDLIGASGKIKASKIFKLNSKLKVI</sequence>
<comment type="catalytic activity">
    <reaction evidence="19 20">
        <text>UDP-N-acetyl-alpha-D-muramate + NADP(+) = UDP-N-acetyl-3-O-(1-carboxyvinyl)-alpha-D-glucosamine + NADPH + H(+)</text>
        <dbReference type="Rhea" id="RHEA:12248"/>
        <dbReference type="ChEBI" id="CHEBI:15378"/>
        <dbReference type="ChEBI" id="CHEBI:57783"/>
        <dbReference type="ChEBI" id="CHEBI:58349"/>
        <dbReference type="ChEBI" id="CHEBI:68483"/>
        <dbReference type="ChEBI" id="CHEBI:70757"/>
        <dbReference type="EC" id="1.3.1.98"/>
    </reaction>
</comment>
<dbReference type="AlphaFoldDB" id="A0A7U3YA18"/>
<dbReference type="GO" id="GO:0071949">
    <property type="term" value="F:FAD binding"/>
    <property type="evidence" value="ECO:0007669"/>
    <property type="project" value="InterPro"/>
</dbReference>
<keyword evidence="12 20" id="KW-0521">NADP</keyword>
<comment type="similarity">
    <text evidence="5 20">Belongs to the MurB family.</text>
</comment>
<dbReference type="InterPro" id="IPR003170">
    <property type="entry name" value="MurB"/>
</dbReference>
<dbReference type="Pfam" id="PF02873">
    <property type="entry name" value="MurB_C"/>
    <property type="match status" value="1"/>
</dbReference>
<dbReference type="GO" id="GO:0051301">
    <property type="term" value="P:cell division"/>
    <property type="evidence" value="ECO:0007669"/>
    <property type="project" value="UniProtKB-KW"/>
</dbReference>
<dbReference type="NCBIfam" id="TIGR00179">
    <property type="entry name" value="murB"/>
    <property type="match status" value="1"/>
</dbReference>
<evidence type="ECO:0000256" key="7">
    <source>
        <dbReference type="ARBA" id="ARBA00015188"/>
    </source>
</evidence>
<comment type="pathway">
    <text evidence="4 20">Cell wall biogenesis; peptidoglycan biosynthesis.</text>
</comment>
<evidence type="ECO:0000313" key="22">
    <source>
        <dbReference type="EMBL" id="ACL30425.1"/>
    </source>
</evidence>
<feature type="active site" evidence="20">
    <location>
        <position position="166"/>
    </location>
</feature>
<evidence type="ECO:0000256" key="3">
    <source>
        <dbReference type="ARBA" id="ARBA00004496"/>
    </source>
</evidence>
<dbReference type="Gene3D" id="3.90.78.10">
    <property type="entry name" value="UDP-N-acetylenolpyruvoylglucosamine reductase, C-terminal domain"/>
    <property type="match status" value="1"/>
</dbReference>
<accession>A0A7U3YA18</accession>
<evidence type="ECO:0000256" key="16">
    <source>
        <dbReference type="ARBA" id="ARBA00023306"/>
    </source>
</evidence>
<evidence type="ECO:0000256" key="18">
    <source>
        <dbReference type="ARBA" id="ARBA00031026"/>
    </source>
</evidence>
<keyword evidence="15 20" id="KW-0560">Oxidoreductase</keyword>
<evidence type="ECO:0000256" key="2">
    <source>
        <dbReference type="ARBA" id="ARBA00003921"/>
    </source>
</evidence>
<dbReference type="GO" id="GO:0008762">
    <property type="term" value="F:UDP-N-acetylmuramate dehydrogenase activity"/>
    <property type="evidence" value="ECO:0007669"/>
    <property type="project" value="UniProtKB-UniRule"/>
</dbReference>
<evidence type="ECO:0000256" key="14">
    <source>
        <dbReference type="ARBA" id="ARBA00022984"/>
    </source>
</evidence>
<evidence type="ECO:0000256" key="6">
    <source>
        <dbReference type="ARBA" id="ARBA00012518"/>
    </source>
</evidence>
<evidence type="ECO:0000256" key="11">
    <source>
        <dbReference type="ARBA" id="ARBA00022827"/>
    </source>
</evidence>
<name>A0A7U3YA18_BUCA5</name>
<evidence type="ECO:0000256" key="17">
    <source>
        <dbReference type="ARBA" id="ARBA00023316"/>
    </source>
</evidence>
<keyword evidence="8 20" id="KW-0963">Cytoplasm</keyword>
<keyword evidence="10 20" id="KW-0285">Flavoprotein</keyword>
<dbReference type="InterPro" id="IPR016169">
    <property type="entry name" value="FAD-bd_PCMH_sub2"/>
</dbReference>
<dbReference type="RefSeq" id="WP_012619371.1">
    <property type="nucleotide sequence ID" value="NC_011833.1"/>
</dbReference>
<dbReference type="HAMAP" id="MF_00037">
    <property type="entry name" value="MurB"/>
    <property type="match status" value="1"/>
</dbReference>
<dbReference type="Pfam" id="PF01565">
    <property type="entry name" value="FAD_binding_4"/>
    <property type="match status" value="1"/>
</dbReference>
<dbReference type="OrthoDB" id="9804753at2"/>
<evidence type="ECO:0000256" key="13">
    <source>
        <dbReference type="ARBA" id="ARBA00022960"/>
    </source>
</evidence>
<evidence type="ECO:0000256" key="10">
    <source>
        <dbReference type="ARBA" id="ARBA00022630"/>
    </source>
</evidence>
<evidence type="ECO:0000256" key="19">
    <source>
        <dbReference type="ARBA" id="ARBA00048914"/>
    </source>
</evidence>
<protein>
    <recommendedName>
        <fullName evidence="7 20">UDP-N-acetylenolpyruvoylglucosamine reductase</fullName>
        <ecNumber evidence="6 20">1.3.1.98</ecNumber>
    </recommendedName>
    <alternativeName>
        <fullName evidence="18 20">UDP-N-acetylmuramate dehydrogenase</fullName>
    </alternativeName>
</protein>
<evidence type="ECO:0000256" key="15">
    <source>
        <dbReference type="ARBA" id="ARBA00023002"/>
    </source>
</evidence>
<dbReference type="Gene3D" id="3.30.465.10">
    <property type="match status" value="1"/>
</dbReference>
<dbReference type="GO" id="GO:0009252">
    <property type="term" value="P:peptidoglycan biosynthetic process"/>
    <property type="evidence" value="ECO:0007669"/>
    <property type="project" value="UniProtKB-UniRule"/>
</dbReference>
<keyword evidence="14 20" id="KW-0573">Peptidoglycan synthesis</keyword>
<comment type="cofactor">
    <cofactor evidence="1 20">
        <name>FAD</name>
        <dbReference type="ChEBI" id="CHEBI:57692"/>
    </cofactor>
</comment>
<comment type="subcellular location">
    <subcellularLocation>
        <location evidence="3 20">Cytoplasm</location>
    </subcellularLocation>
</comment>
<dbReference type="GO" id="GO:0005829">
    <property type="term" value="C:cytosol"/>
    <property type="evidence" value="ECO:0007669"/>
    <property type="project" value="TreeGrafter"/>
</dbReference>
<dbReference type="SUPFAM" id="SSF56194">
    <property type="entry name" value="Uridine diphospho-N-Acetylenolpyruvylglucosamine reductase, MurB, C-terminal domain"/>
    <property type="match status" value="1"/>
</dbReference>
<organism evidence="22 23">
    <name type="scientific">Buchnera aphidicola subsp. Acyrthosiphon pisum (strain 5A)</name>
    <dbReference type="NCBI Taxonomy" id="563178"/>
    <lineage>
        <taxon>Bacteria</taxon>
        <taxon>Pseudomonadati</taxon>
        <taxon>Pseudomonadota</taxon>
        <taxon>Gammaproteobacteria</taxon>
        <taxon>Enterobacterales</taxon>
        <taxon>Erwiniaceae</taxon>
        <taxon>Buchnera</taxon>
    </lineage>
</organism>
<keyword evidence="11 20" id="KW-0274">FAD</keyword>
<dbReference type="PANTHER" id="PTHR21071">
    <property type="entry name" value="UDP-N-ACETYLENOLPYRUVOYLGLUCOSAMINE REDUCTASE"/>
    <property type="match status" value="1"/>
</dbReference>
<dbReference type="PROSITE" id="PS51387">
    <property type="entry name" value="FAD_PCMH"/>
    <property type="match status" value="1"/>
</dbReference>
<proteinExistence type="inferred from homology"/>
<evidence type="ECO:0000256" key="9">
    <source>
        <dbReference type="ARBA" id="ARBA00022618"/>
    </source>
</evidence>
<keyword evidence="13 20" id="KW-0133">Cell shape</keyword>
<dbReference type="InterPro" id="IPR011601">
    <property type="entry name" value="MurB_C"/>
</dbReference>
<dbReference type="PANTHER" id="PTHR21071:SF4">
    <property type="entry name" value="UDP-N-ACETYLENOLPYRUVOYLGLUCOSAMINE REDUCTASE"/>
    <property type="match status" value="1"/>
</dbReference>
<dbReference type="InterPro" id="IPR016166">
    <property type="entry name" value="FAD-bd_PCMH"/>
</dbReference>
<dbReference type="SUPFAM" id="SSF56176">
    <property type="entry name" value="FAD-binding/transporter-associated domain-like"/>
    <property type="match status" value="1"/>
</dbReference>
<dbReference type="Proteomes" id="UP000006904">
    <property type="component" value="Chromosome"/>
</dbReference>
<dbReference type="KEGG" id="bap:BUAP5A_044"/>
<evidence type="ECO:0000256" key="1">
    <source>
        <dbReference type="ARBA" id="ARBA00001974"/>
    </source>
</evidence>
<reference evidence="22 23" key="1">
    <citation type="journal article" date="2009" name="Science">
        <title>The dynamics and time scale of ongoing genomic erosion in symbiotic bacteria.</title>
        <authorList>
            <person name="Moran N.A."/>
            <person name="McLaughlin H.J."/>
            <person name="Sorek R."/>
        </authorList>
    </citation>
    <scope>NUCLEOTIDE SEQUENCE [LARGE SCALE GENOMIC DNA]</scope>
    <source>
        <strain evidence="22 23">5A</strain>
    </source>
</reference>
<evidence type="ECO:0000256" key="20">
    <source>
        <dbReference type="HAMAP-Rule" id="MF_00037"/>
    </source>
</evidence>
<feature type="domain" description="FAD-binding PCMH-type" evidence="21">
    <location>
        <begin position="20"/>
        <end position="190"/>
    </location>
</feature>
<feature type="active site" evidence="20">
    <location>
        <position position="331"/>
    </location>
</feature>
<evidence type="ECO:0000256" key="8">
    <source>
        <dbReference type="ARBA" id="ARBA00022490"/>
    </source>
</evidence>
<dbReference type="InterPro" id="IPR036635">
    <property type="entry name" value="MurB_C_sf"/>
</dbReference>
<keyword evidence="16 20" id="KW-0131">Cell cycle</keyword>
<evidence type="ECO:0000256" key="4">
    <source>
        <dbReference type="ARBA" id="ARBA00004752"/>
    </source>
</evidence>
<gene>
    <name evidence="20 22" type="primary">murB</name>
    <name evidence="22" type="ordered locus">BUAP5A_044</name>
</gene>
<dbReference type="EC" id="1.3.1.98" evidence="6 20"/>
<keyword evidence="9 20" id="KW-0132">Cell division</keyword>
<dbReference type="Gene3D" id="3.30.43.10">
    <property type="entry name" value="Uridine Diphospho-n-acetylenolpyruvylglucosamine Reductase, domain 2"/>
    <property type="match status" value="1"/>
</dbReference>
<evidence type="ECO:0000256" key="5">
    <source>
        <dbReference type="ARBA" id="ARBA00010485"/>
    </source>
</evidence>
<evidence type="ECO:0000259" key="21">
    <source>
        <dbReference type="PROSITE" id="PS51387"/>
    </source>
</evidence>
<comment type="function">
    <text evidence="2 20">Cell wall formation.</text>
</comment>
<dbReference type="InterPro" id="IPR016167">
    <property type="entry name" value="FAD-bd_PCMH_sub1"/>
</dbReference>
<keyword evidence="17 20" id="KW-0961">Cell wall biogenesis/degradation</keyword>